<sequence length="205" mass="22799">MDGLGPRIKQLRLQAGLSKAALARRVGVSDVTISYWESGTIKQIGHERLVALTSALDCSIRQLLDDDSLQAMASAPMGDPQNLMSLHADMLAPWEQRTPTSEPPEQLAMAQVIMRGCYLVTPADGETFDFLYEGDLAAVAPCEQFQQDGLYLIEREGKLQIQYLERLAAGRLRVSGEQLNGVMVESVRHPPFRLVGYVRARWSRQ</sequence>
<keyword evidence="3" id="KW-1185">Reference proteome</keyword>
<dbReference type="EMBL" id="BMZI01000006">
    <property type="protein sequence ID" value="GHB27939.1"/>
    <property type="molecule type" value="Genomic_DNA"/>
</dbReference>
<dbReference type="Gene3D" id="1.10.260.40">
    <property type="entry name" value="lambda repressor-like DNA-binding domains"/>
    <property type="match status" value="1"/>
</dbReference>
<protein>
    <recommendedName>
        <fullName evidence="1">HTH cro/C1-type domain-containing protein</fullName>
    </recommendedName>
</protein>
<dbReference type="CDD" id="cd00093">
    <property type="entry name" value="HTH_XRE"/>
    <property type="match status" value="1"/>
</dbReference>
<name>A0ABQ3ECE9_9GAMM</name>
<dbReference type="SMART" id="SM00530">
    <property type="entry name" value="HTH_XRE"/>
    <property type="match status" value="1"/>
</dbReference>
<proteinExistence type="predicted"/>
<comment type="caution">
    <text evidence="2">The sequence shown here is derived from an EMBL/GenBank/DDBJ whole genome shotgun (WGS) entry which is preliminary data.</text>
</comment>
<organism evidence="2 3">
    <name type="scientific">Salinicola rhizosphaerae</name>
    <dbReference type="NCBI Taxonomy" id="1443141"/>
    <lineage>
        <taxon>Bacteria</taxon>
        <taxon>Pseudomonadati</taxon>
        <taxon>Pseudomonadota</taxon>
        <taxon>Gammaproteobacteria</taxon>
        <taxon>Oceanospirillales</taxon>
        <taxon>Halomonadaceae</taxon>
        <taxon>Salinicola</taxon>
    </lineage>
</organism>
<reference evidence="3" key="1">
    <citation type="journal article" date="2019" name="Int. J. Syst. Evol. Microbiol.">
        <title>The Global Catalogue of Microorganisms (GCM) 10K type strain sequencing project: providing services to taxonomists for standard genome sequencing and annotation.</title>
        <authorList>
            <consortium name="The Broad Institute Genomics Platform"/>
            <consortium name="The Broad Institute Genome Sequencing Center for Infectious Disease"/>
            <person name="Wu L."/>
            <person name="Ma J."/>
        </authorList>
    </citation>
    <scope>NUCLEOTIDE SEQUENCE [LARGE SCALE GENOMIC DNA]</scope>
    <source>
        <strain evidence="3">KCTC 32998</strain>
    </source>
</reference>
<dbReference type="RefSeq" id="WP_189445375.1">
    <property type="nucleotide sequence ID" value="NZ_BMZI01000006.1"/>
</dbReference>
<evidence type="ECO:0000313" key="2">
    <source>
        <dbReference type="EMBL" id="GHB27939.1"/>
    </source>
</evidence>
<dbReference type="SUPFAM" id="SSF47413">
    <property type="entry name" value="lambda repressor-like DNA-binding domains"/>
    <property type="match status" value="1"/>
</dbReference>
<gene>
    <name evidence="2" type="ORF">GCM10009038_28380</name>
</gene>
<accession>A0ABQ3ECE9</accession>
<feature type="domain" description="HTH cro/C1-type" evidence="1">
    <location>
        <begin position="8"/>
        <end position="63"/>
    </location>
</feature>
<dbReference type="Pfam" id="PF01381">
    <property type="entry name" value="HTH_3"/>
    <property type="match status" value="1"/>
</dbReference>
<dbReference type="Proteomes" id="UP000646745">
    <property type="component" value="Unassembled WGS sequence"/>
</dbReference>
<dbReference type="InterPro" id="IPR010982">
    <property type="entry name" value="Lambda_DNA-bd_dom_sf"/>
</dbReference>
<dbReference type="PROSITE" id="PS50943">
    <property type="entry name" value="HTH_CROC1"/>
    <property type="match status" value="1"/>
</dbReference>
<dbReference type="InterPro" id="IPR001387">
    <property type="entry name" value="Cro/C1-type_HTH"/>
</dbReference>
<evidence type="ECO:0000313" key="3">
    <source>
        <dbReference type="Proteomes" id="UP000646745"/>
    </source>
</evidence>
<evidence type="ECO:0000259" key="1">
    <source>
        <dbReference type="PROSITE" id="PS50943"/>
    </source>
</evidence>